<dbReference type="Gene3D" id="3.90.1720.10">
    <property type="entry name" value="endopeptidase domain like (from Nostoc punctiforme)"/>
    <property type="match status" value="1"/>
</dbReference>
<comment type="caution">
    <text evidence="2">The sequence shown here is derived from an EMBL/GenBank/DDBJ whole genome shotgun (WGS) entry which is preliminary data.</text>
</comment>
<evidence type="ECO:0000313" key="3">
    <source>
        <dbReference type="Proteomes" id="UP001082899"/>
    </source>
</evidence>
<feature type="chain" id="PRO_5046075332" evidence="1">
    <location>
        <begin position="21"/>
        <end position="239"/>
    </location>
</feature>
<feature type="signal peptide" evidence="1">
    <location>
        <begin position="1"/>
        <end position="20"/>
    </location>
</feature>
<evidence type="ECO:0000313" key="2">
    <source>
        <dbReference type="EMBL" id="MCY0387040.1"/>
    </source>
</evidence>
<organism evidence="2 3">
    <name type="scientific">Robbsia betulipollinis</name>
    <dbReference type="NCBI Taxonomy" id="2981849"/>
    <lineage>
        <taxon>Bacteria</taxon>
        <taxon>Pseudomonadati</taxon>
        <taxon>Pseudomonadota</taxon>
        <taxon>Betaproteobacteria</taxon>
        <taxon>Burkholderiales</taxon>
        <taxon>Burkholderiaceae</taxon>
        <taxon>Robbsia</taxon>
    </lineage>
</organism>
<gene>
    <name evidence="2" type="ORF">OVY01_07295</name>
</gene>
<sequence length="239" mass="25150">MNRRLFLLLASCMLPVGAYAEDAVPGARVAPAPANDTRTDGAACCGPVTEDGEHLRRFLDDSGVDHLWLPDYRVDWRTGAALEMSRPGSGPHTHCSAFAGSAAMRLGVYLLRPPEHGQTLLANAQVRWLDTPEAAASGWRALPDAFAAQTQANRGALVVAAVENPDPRRAGHVALVRPGPIAGDALRRSGPMVTMAGAHNALAVSLAEGFRTHHGAWLPGGGGSAGFHAHEVDWRAVLA</sequence>
<reference evidence="2" key="1">
    <citation type="submission" date="2022-11" db="EMBL/GenBank/DDBJ databases">
        <title>Robbsia betulipollinis sp. nov., isolated from pollen of birch (Betula pendula).</title>
        <authorList>
            <person name="Shi H."/>
            <person name="Ambika Manirajan B."/>
            <person name="Ratering S."/>
            <person name="Geissler-Plaum R."/>
            <person name="Schnell S."/>
        </authorList>
    </citation>
    <scope>NUCLEOTIDE SEQUENCE</scope>
    <source>
        <strain evidence="2">Bb-Pol-6</strain>
    </source>
</reference>
<dbReference type="EMBL" id="JAPMXC010000001">
    <property type="protein sequence ID" value="MCY0387040.1"/>
    <property type="molecule type" value="Genomic_DNA"/>
</dbReference>
<keyword evidence="1" id="KW-0732">Signal</keyword>
<name>A0ABT3ZKI1_9BURK</name>
<proteinExistence type="predicted"/>
<dbReference type="Proteomes" id="UP001082899">
    <property type="component" value="Unassembled WGS sequence"/>
</dbReference>
<protein>
    <submittedName>
        <fullName evidence="2">Uncharacterized protein</fullName>
    </submittedName>
</protein>
<evidence type="ECO:0000256" key="1">
    <source>
        <dbReference type="SAM" id="SignalP"/>
    </source>
</evidence>
<keyword evidence="3" id="KW-1185">Reference proteome</keyword>
<accession>A0ABT3ZKI1</accession>
<dbReference type="RefSeq" id="WP_267846740.1">
    <property type="nucleotide sequence ID" value="NZ_JAPMXC010000001.1"/>
</dbReference>